<proteinExistence type="predicted"/>
<name>A0A8X7Z2P1_POPTO</name>
<feature type="chain" id="PRO_5036500548" description="RNase H type-1 domain-containing protein" evidence="1">
    <location>
        <begin position="25"/>
        <end position="226"/>
    </location>
</feature>
<dbReference type="AlphaFoldDB" id="A0A8X7Z2P1"/>
<dbReference type="Pfam" id="PF13456">
    <property type="entry name" value="RVT_3"/>
    <property type="match status" value="1"/>
</dbReference>
<feature type="domain" description="RNase H type-1" evidence="2">
    <location>
        <begin position="72"/>
        <end position="191"/>
    </location>
</feature>
<dbReference type="EMBL" id="JAAWWB010000018">
    <property type="protein sequence ID" value="KAG6761311.1"/>
    <property type="molecule type" value="Genomic_DNA"/>
</dbReference>
<feature type="signal peptide" evidence="1">
    <location>
        <begin position="1"/>
        <end position="24"/>
    </location>
</feature>
<dbReference type="PANTHER" id="PTHR47723:SF19">
    <property type="entry name" value="POLYNUCLEOTIDYL TRANSFERASE, RIBONUCLEASE H-LIKE SUPERFAMILY PROTEIN"/>
    <property type="match status" value="1"/>
</dbReference>
<dbReference type="GO" id="GO:0004523">
    <property type="term" value="F:RNA-DNA hybrid ribonuclease activity"/>
    <property type="evidence" value="ECO:0007669"/>
    <property type="project" value="InterPro"/>
</dbReference>
<sequence length="226" mass="24709">MSGLFGKVMMFVFTILSLPFISYWTGLQRCKGTQFGSGFRRVFGGSRGLETSLLIGRIMQCGADVGFVELDVDGNSQGNSGKIGLGGLIRDNEGKWLVGFSSIGGFDTNLLPELLDIKHGLVLAWSQGYREIIFNLDSINASRLVHDGNFIFKKPGVVIVDTKKLLSREWGVHLLHILGEANSCAYFMAKHGARNLAEICIRENPPPGLSALLLADSMGTRYHRGD</sequence>
<keyword evidence="1" id="KW-0732">Signal</keyword>
<dbReference type="PANTHER" id="PTHR47723">
    <property type="entry name" value="OS05G0353850 PROTEIN"/>
    <property type="match status" value="1"/>
</dbReference>
<accession>A0A8X7Z2P1</accession>
<evidence type="ECO:0000256" key="1">
    <source>
        <dbReference type="SAM" id="SignalP"/>
    </source>
</evidence>
<organism evidence="3 4">
    <name type="scientific">Populus tomentosa</name>
    <name type="common">Chinese white poplar</name>
    <dbReference type="NCBI Taxonomy" id="118781"/>
    <lineage>
        <taxon>Eukaryota</taxon>
        <taxon>Viridiplantae</taxon>
        <taxon>Streptophyta</taxon>
        <taxon>Embryophyta</taxon>
        <taxon>Tracheophyta</taxon>
        <taxon>Spermatophyta</taxon>
        <taxon>Magnoliopsida</taxon>
        <taxon>eudicotyledons</taxon>
        <taxon>Gunneridae</taxon>
        <taxon>Pentapetalae</taxon>
        <taxon>rosids</taxon>
        <taxon>fabids</taxon>
        <taxon>Malpighiales</taxon>
        <taxon>Salicaceae</taxon>
        <taxon>Saliceae</taxon>
        <taxon>Populus</taxon>
    </lineage>
</organism>
<evidence type="ECO:0000313" key="3">
    <source>
        <dbReference type="EMBL" id="KAG6761311.1"/>
    </source>
</evidence>
<reference evidence="3" key="1">
    <citation type="journal article" date="2020" name="bioRxiv">
        <title>Hybrid origin of Populus tomentosa Carr. identified through genome sequencing and phylogenomic analysis.</title>
        <authorList>
            <person name="An X."/>
            <person name="Gao K."/>
            <person name="Chen Z."/>
            <person name="Li J."/>
            <person name="Yang X."/>
            <person name="Yang X."/>
            <person name="Zhou J."/>
            <person name="Guo T."/>
            <person name="Zhao T."/>
            <person name="Huang S."/>
            <person name="Miao D."/>
            <person name="Khan W.U."/>
            <person name="Rao P."/>
            <person name="Ye M."/>
            <person name="Lei B."/>
            <person name="Liao W."/>
            <person name="Wang J."/>
            <person name="Ji L."/>
            <person name="Li Y."/>
            <person name="Guo B."/>
            <person name="Mustafa N.S."/>
            <person name="Li S."/>
            <person name="Yun Q."/>
            <person name="Keller S.R."/>
            <person name="Mao J."/>
            <person name="Zhang R."/>
            <person name="Strauss S.H."/>
        </authorList>
    </citation>
    <scope>NUCLEOTIDE SEQUENCE</scope>
    <source>
        <strain evidence="3">GM15</strain>
        <tissue evidence="3">Leaf</tissue>
    </source>
</reference>
<dbReference type="InterPro" id="IPR002156">
    <property type="entry name" value="RNaseH_domain"/>
</dbReference>
<dbReference type="OrthoDB" id="1435326at2759"/>
<dbReference type="InterPro" id="IPR053151">
    <property type="entry name" value="RNase_H-like"/>
</dbReference>
<comment type="caution">
    <text evidence="3">The sequence shown here is derived from an EMBL/GenBank/DDBJ whole genome shotgun (WGS) entry which is preliminary data.</text>
</comment>
<protein>
    <recommendedName>
        <fullName evidence="2">RNase H type-1 domain-containing protein</fullName>
    </recommendedName>
</protein>
<dbReference type="GO" id="GO:0003676">
    <property type="term" value="F:nucleic acid binding"/>
    <property type="evidence" value="ECO:0007669"/>
    <property type="project" value="InterPro"/>
</dbReference>
<dbReference type="CDD" id="cd06222">
    <property type="entry name" value="RNase_H_like"/>
    <property type="match status" value="1"/>
</dbReference>
<evidence type="ECO:0000259" key="2">
    <source>
        <dbReference type="Pfam" id="PF13456"/>
    </source>
</evidence>
<evidence type="ECO:0000313" key="4">
    <source>
        <dbReference type="Proteomes" id="UP000886885"/>
    </source>
</evidence>
<keyword evidence="4" id="KW-1185">Reference proteome</keyword>
<gene>
    <name evidence="3" type="ORF">POTOM_034525</name>
</gene>
<dbReference type="Proteomes" id="UP000886885">
    <property type="component" value="Chromosome 9D"/>
</dbReference>
<dbReference type="InterPro" id="IPR044730">
    <property type="entry name" value="RNase_H-like_dom_plant"/>
</dbReference>